<proteinExistence type="predicted"/>
<sequence>MCEKGLKKTHAPQRKEAFSGDAELVTVCMYCDAVRSNRNNWDHTSPEVELKQFARISHGVCPHCYRDAVSLLVREIKVLTA</sequence>
<accession>A0A8A4TK58</accession>
<keyword evidence="2" id="KW-1185">Reference proteome</keyword>
<reference evidence="1" key="1">
    <citation type="submission" date="2021-03" db="EMBL/GenBank/DDBJ databases">
        <title>Acanthopleuribacteraceae sp. M133.</title>
        <authorList>
            <person name="Wang G."/>
        </authorList>
    </citation>
    <scope>NUCLEOTIDE SEQUENCE</scope>
    <source>
        <strain evidence="1">M133</strain>
    </source>
</reference>
<name>A0A8A4TK58_SULCO</name>
<dbReference type="AlphaFoldDB" id="A0A8A4TK58"/>
<dbReference type="Proteomes" id="UP000663929">
    <property type="component" value="Chromosome"/>
</dbReference>
<dbReference type="EMBL" id="CP071793">
    <property type="protein sequence ID" value="QTD49963.1"/>
    <property type="molecule type" value="Genomic_DNA"/>
</dbReference>
<evidence type="ECO:0000313" key="2">
    <source>
        <dbReference type="Proteomes" id="UP000663929"/>
    </source>
</evidence>
<protein>
    <submittedName>
        <fullName evidence="1">Uncharacterized protein</fullName>
    </submittedName>
</protein>
<gene>
    <name evidence="1" type="ORF">J3U87_30645</name>
</gene>
<dbReference type="KEGG" id="scor:J3U87_30645"/>
<organism evidence="1 2">
    <name type="scientific">Sulfidibacter corallicola</name>
    <dbReference type="NCBI Taxonomy" id="2818388"/>
    <lineage>
        <taxon>Bacteria</taxon>
        <taxon>Pseudomonadati</taxon>
        <taxon>Acidobacteriota</taxon>
        <taxon>Holophagae</taxon>
        <taxon>Acanthopleuribacterales</taxon>
        <taxon>Acanthopleuribacteraceae</taxon>
        <taxon>Sulfidibacter</taxon>
    </lineage>
</organism>
<evidence type="ECO:0000313" key="1">
    <source>
        <dbReference type="EMBL" id="QTD49963.1"/>
    </source>
</evidence>
<dbReference type="RefSeq" id="WP_237379594.1">
    <property type="nucleotide sequence ID" value="NZ_CP071793.1"/>
</dbReference>